<evidence type="ECO:0000259" key="2">
    <source>
        <dbReference type="PROSITE" id="PS50076"/>
    </source>
</evidence>
<dbReference type="GO" id="GO:0051087">
    <property type="term" value="F:protein-folding chaperone binding"/>
    <property type="evidence" value="ECO:0007669"/>
    <property type="project" value="TreeGrafter"/>
</dbReference>
<dbReference type="Proteomes" id="UP000594263">
    <property type="component" value="Unplaced"/>
</dbReference>
<dbReference type="Pfam" id="PF00226">
    <property type="entry name" value="DnaJ"/>
    <property type="match status" value="1"/>
</dbReference>
<dbReference type="Gene3D" id="1.10.287.110">
    <property type="entry name" value="DnaJ domain"/>
    <property type="match status" value="1"/>
</dbReference>
<dbReference type="PANTHER" id="PTHR43948">
    <property type="entry name" value="DNAJ HOMOLOG SUBFAMILY B"/>
    <property type="match status" value="1"/>
</dbReference>
<dbReference type="PROSITE" id="PS50076">
    <property type="entry name" value="DNAJ_2"/>
    <property type="match status" value="1"/>
</dbReference>
<dbReference type="SMART" id="SM00271">
    <property type="entry name" value="DnaJ"/>
    <property type="match status" value="1"/>
</dbReference>
<dbReference type="GO" id="GO:0044183">
    <property type="term" value="F:protein folding chaperone"/>
    <property type="evidence" value="ECO:0007669"/>
    <property type="project" value="TreeGrafter"/>
</dbReference>
<keyword evidence="1" id="KW-1133">Transmembrane helix</keyword>
<keyword evidence="1" id="KW-0812">Transmembrane</keyword>
<dbReference type="SUPFAM" id="SSF46565">
    <property type="entry name" value="Chaperone J-domain"/>
    <property type="match status" value="1"/>
</dbReference>
<organism evidence="3 4">
    <name type="scientific">Kalanchoe fedtschenkoi</name>
    <name type="common">Lavender scallops</name>
    <name type="synonym">South American air plant</name>
    <dbReference type="NCBI Taxonomy" id="63787"/>
    <lineage>
        <taxon>Eukaryota</taxon>
        <taxon>Viridiplantae</taxon>
        <taxon>Streptophyta</taxon>
        <taxon>Embryophyta</taxon>
        <taxon>Tracheophyta</taxon>
        <taxon>Spermatophyta</taxon>
        <taxon>Magnoliopsida</taxon>
        <taxon>eudicotyledons</taxon>
        <taxon>Gunneridae</taxon>
        <taxon>Pentapetalae</taxon>
        <taxon>Saxifragales</taxon>
        <taxon>Crassulaceae</taxon>
        <taxon>Kalanchoe</taxon>
    </lineage>
</organism>
<dbReference type="GO" id="GO:0051082">
    <property type="term" value="F:unfolded protein binding"/>
    <property type="evidence" value="ECO:0007669"/>
    <property type="project" value="TreeGrafter"/>
</dbReference>
<protein>
    <recommendedName>
        <fullName evidence="2">J domain-containing protein</fullName>
    </recommendedName>
</protein>
<dbReference type="Gramene" id="Kaladp0084s0048.1.v1.1">
    <property type="protein sequence ID" value="Kaladp0084s0048.1.v1.1"/>
    <property type="gene ID" value="Kaladp0084s0048.v1.1"/>
</dbReference>
<proteinExistence type="predicted"/>
<dbReference type="CDD" id="cd06257">
    <property type="entry name" value="DnaJ"/>
    <property type="match status" value="1"/>
</dbReference>
<evidence type="ECO:0000256" key="1">
    <source>
        <dbReference type="SAM" id="Phobius"/>
    </source>
</evidence>
<name>A0A7N1A4Z2_KALFE</name>
<dbReference type="InterPro" id="IPR001623">
    <property type="entry name" value="DnaJ_domain"/>
</dbReference>
<dbReference type="PANTHER" id="PTHR43948:SF14">
    <property type="entry name" value="PROTEIN DNAJ, PUTATIVE-RELATED"/>
    <property type="match status" value="1"/>
</dbReference>
<keyword evidence="1" id="KW-0472">Membrane</keyword>
<evidence type="ECO:0000313" key="4">
    <source>
        <dbReference type="Proteomes" id="UP000594263"/>
    </source>
</evidence>
<sequence length="136" mass="15082">MLGDEARLLLGFPPDSHPSYSQIKAAYRKKVWECHPDRVPQHQKPSAESQFKLISEAYNCMLSGGRGANSYSYADSYSRVVRTGVPRSQGGTKYQGLIKVPFLLIIFGTVSLGGFIATRAYNKQKASFPSHNPFLP</sequence>
<dbReference type="AlphaFoldDB" id="A0A7N1A4Z2"/>
<evidence type="ECO:0000313" key="3">
    <source>
        <dbReference type="EnsemblPlants" id="Kaladp0084s0048.1.v1.1"/>
    </source>
</evidence>
<dbReference type="OMA" id="RRTWETH"/>
<dbReference type="EnsemblPlants" id="Kaladp0084s0048.1.v1.1">
    <property type="protein sequence ID" value="Kaladp0084s0048.1.v1.1"/>
    <property type="gene ID" value="Kaladp0084s0048.v1.1"/>
</dbReference>
<reference evidence="3" key="1">
    <citation type="submission" date="2021-01" db="UniProtKB">
        <authorList>
            <consortium name="EnsemblPlants"/>
        </authorList>
    </citation>
    <scope>IDENTIFICATION</scope>
</reference>
<dbReference type="GO" id="GO:0005634">
    <property type="term" value="C:nucleus"/>
    <property type="evidence" value="ECO:0007669"/>
    <property type="project" value="TreeGrafter"/>
</dbReference>
<keyword evidence="4" id="KW-1185">Reference proteome</keyword>
<accession>A0A7N1A4Z2</accession>
<feature type="transmembrane region" description="Helical" evidence="1">
    <location>
        <begin position="96"/>
        <end position="117"/>
    </location>
</feature>
<dbReference type="GO" id="GO:0005737">
    <property type="term" value="C:cytoplasm"/>
    <property type="evidence" value="ECO:0007669"/>
    <property type="project" value="TreeGrafter"/>
</dbReference>
<feature type="domain" description="J" evidence="2">
    <location>
        <begin position="5"/>
        <end position="78"/>
    </location>
</feature>
<dbReference type="InterPro" id="IPR036869">
    <property type="entry name" value="J_dom_sf"/>
</dbReference>